<sequence>MTSENQQTDGYVSDGLPHHQALLGGTDWAELGTARGHGGFLPAVLTRLLDIDPAGQTSAIKELELVCHQNSFYEATLPVALYVAAILAHPATVTIEPNLRSNQERDYPVRAALLEWLGSLAYDADDECVAIGERVIEHPDLTWLRDELGYHARRLLATSTNRYNRSRSLDALRNWGYDTTSLETADDVALRNQHVRGGSWAGGCMDEPPF</sequence>
<proteinExistence type="predicted"/>
<keyword evidence="2" id="KW-1185">Reference proteome</keyword>
<dbReference type="RefSeq" id="WP_310769113.1">
    <property type="nucleotide sequence ID" value="NZ_JBHRWR010000009.1"/>
</dbReference>
<accession>A0ABV7SEV2</accession>
<evidence type="ECO:0000313" key="1">
    <source>
        <dbReference type="EMBL" id="MFC3574791.1"/>
    </source>
</evidence>
<reference evidence="2" key="1">
    <citation type="journal article" date="2019" name="Int. J. Syst. Evol. Microbiol.">
        <title>The Global Catalogue of Microorganisms (GCM) 10K type strain sequencing project: providing services to taxonomists for standard genome sequencing and annotation.</title>
        <authorList>
            <consortium name="The Broad Institute Genomics Platform"/>
            <consortium name="The Broad Institute Genome Sequencing Center for Infectious Disease"/>
            <person name="Wu L."/>
            <person name="Ma J."/>
        </authorList>
    </citation>
    <scope>NUCLEOTIDE SEQUENCE [LARGE SCALE GENOMIC DNA]</scope>
    <source>
        <strain evidence="2">CGMCC 4.7035</strain>
    </source>
</reference>
<evidence type="ECO:0000313" key="2">
    <source>
        <dbReference type="Proteomes" id="UP001595701"/>
    </source>
</evidence>
<protein>
    <submittedName>
        <fullName evidence="1">Uncharacterized protein</fullName>
    </submittedName>
</protein>
<dbReference type="EMBL" id="JBHRWR010000009">
    <property type="protein sequence ID" value="MFC3574791.1"/>
    <property type="molecule type" value="Genomic_DNA"/>
</dbReference>
<dbReference type="Proteomes" id="UP001595701">
    <property type="component" value="Unassembled WGS sequence"/>
</dbReference>
<gene>
    <name evidence="1" type="ORF">ACFOZ0_16195</name>
</gene>
<comment type="caution">
    <text evidence="1">The sequence shown here is derived from an EMBL/GenBank/DDBJ whole genome shotgun (WGS) entry which is preliminary data.</text>
</comment>
<name>A0ABV7SEV2_9ACTN</name>
<organism evidence="1 2">
    <name type="scientific">Streptomyces yaanensis</name>
    <dbReference type="NCBI Taxonomy" id="1142239"/>
    <lineage>
        <taxon>Bacteria</taxon>
        <taxon>Bacillati</taxon>
        <taxon>Actinomycetota</taxon>
        <taxon>Actinomycetes</taxon>
        <taxon>Kitasatosporales</taxon>
        <taxon>Streptomycetaceae</taxon>
        <taxon>Streptomyces</taxon>
    </lineage>
</organism>